<dbReference type="PANTHER" id="PTHR33695">
    <property type="entry name" value="LIPOPROTEIN SIGNAL PEPTIDASE"/>
    <property type="match status" value="1"/>
</dbReference>
<gene>
    <name evidence="9" type="primary">lspA</name>
    <name evidence="12" type="ORF">SAMN05660649_04165</name>
</gene>
<reference evidence="13" key="1">
    <citation type="submission" date="2016-10" db="EMBL/GenBank/DDBJ databases">
        <authorList>
            <person name="Varghese N."/>
            <person name="Submissions S."/>
        </authorList>
    </citation>
    <scope>NUCLEOTIDE SEQUENCE [LARGE SCALE GENOMIC DNA]</scope>
    <source>
        <strain evidence="13">DSM 17038</strain>
    </source>
</reference>
<feature type="active site" evidence="9">
    <location>
        <position position="111"/>
    </location>
</feature>
<accession>A0A1I2XY21</accession>
<evidence type="ECO:0000256" key="2">
    <source>
        <dbReference type="ARBA" id="ARBA00022475"/>
    </source>
</evidence>
<evidence type="ECO:0000256" key="8">
    <source>
        <dbReference type="ARBA" id="ARBA00023136"/>
    </source>
</evidence>
<evidence type="ECO:0000313" key="13">
    <source>
        <dbReference type="Proteomes" id="UP000199337"/>
    </source>
</evidence>
<dbReference type="EMBL" id="FOOX01000019">
    <property type="protein sequence ID" value="SFH17967.1"/>
    <property type="molecule type" value="Genomic_DNA"/>
</dbReference>
<dbReference type="PRINTS" id="PR00781">
    <property type="entry name" value="LIPOSIGPTASE"/>
</dbReference>
<dbReference type="HAMAP" id="MF_00161">
    <property type="entry name" value="LspA"/>
    <property type="match status" value="1"/>
</dbReference>
<dbReference type="OrthoDB" id="9810259at2"/>
<evidence type="ECO:0000256" key="11">
    <source>
        <dbReference type="RuleBase" id="RU004181"/>
    </source>
</evidence>
<dbReference type="Proteomes" id="UP000199337">
    <property type="component" value="Unassembled WGS sequence"/>
</dbReference>
<evidence type="ECO:0000256" key="9">
    <source>
        <dbReference type="HAMAP-Rule" id="MF_00161"/>
    </source>
</evidence>
<dbReference type="GO" id="GO:0005886">
    <property type="term" value="C:plasma membrane"/>
    <property type="evidence" value="ECO:0007669"/>
    <property type="project" value="UniProtKB-SubCell"/>
</dbReference>
<dbReference type="GO" id="GO:0004190">
    <property type="term" value="F:aspartic-type endopeptidase activity"/>
    <property type="evidence" value="ECO:0007669"/>
    <property type="project" value="UniProtKB-UniRule"/>
</dbReference>
<comment type="pathway">
    <text evidence="9">Protein modification; lipoprotein biosynthesis (signal peptide cleavage).</text>
</comment>
<keyword evidence="8 9" id="KW-0472">Membrane</keyword>
<dbReference type="AlphaFoldDB" id="A0A1I2XY21"/>
<protein>
    <recommendedName>
        <fullName evidence="9">Lipoprotein signal peptidase</fullName>
        <ecNumber evidence="9">3.4.23.36</ecNumber>
    </recommendedName>
    <alternativeName>
        <fullName evidence="9">Prolipoprotein signal peptidase</fullName>
    </alternativeName>
    <alternativeName>
        <fullName evidence="9">Signal peptidase II</fullName>
        <shortName evidence="9">SPase II</shortName>
    </alternativeName>
</protein>
<name>A0A1I2XY21_9FIRM</name>
<evidence type="ECO:0000256" key="5">
    <source>
        <dbReference type="ARBA" id="ARBA00022750"/>
    </source>
</evidence>
<proteinExistence type="inferred from homology"/>
<keyword evidence="4 9" id="KW-0812">Transmembrane</keyword>
<dbReference type="EC" id="3.4.23.36" evidence="9"/>
<dbReference type="InterPro" id="IPR001872">
    <property type="entry name" value="Peptidase_A8"/>
</dbReference>
<dbReference type="UniPathway" id="UPA00665"/>
<keyword evidence="7 9" id="KW-1133">Transmembrane helix</keyword>
<evidence type="ECO:0000256" key="4">
    <source>
        <dbReference type="ARBA" id="ARBA00022692"/>
    </source>
</evidence>
<dbReference type="PROSITE" id="PS00855">
    <property type="entry name" value="SPASE_II"/>
    <property type="match status" value="1"/>
</dbReference>
<dbReference type="PANTHER" id="PTHR33695:SF1">
    <property type="entry name" value="LIPOPROTEIN SIGNAL PEPTIDASE"/>
    <property type="match status" value="1"/>
</dbReference>
<evidence type="ECO:0000256" key="10">
    <source>
        <dbReference type="RuleBase" id="RU000594"/>
    </source>
</evidence>
<keyword evidence="5 9" id="KW-0064">Aspartyl protease</keyword>
<keyword evidence="6 9" id="KW-0378">Hydrolase</keyword>
<dbReference type="NCBIfam" id="TIGR00077">
    <property type="entry name" value="lspA"/>
    <property type="match status" value="1"/>
</dbReference>
<dbReference type="GO" id="GO:0006508">
    <property type="term" value="P:proteolysis"/>
    <property type="evidence" value="ECO:0007669"/>
    <property type="project" value="UniProtKB-KW"/>
</dbReference>
<feature type="transmembrane region" description="Helical" evidence="9">
    <location>
        <begin position="59"/>
        <end position="77"/>
    </location>
</feature>
<feature type="transmembrane region" description="Helical" evidence="9">
    <location>
        <begin position="28"/>
        <end position="52"/>
    </location>
</feature>
<feature type="active site" evidence="9">
    <location>
        <position position="125"/>
    </location>
</feature>
<feature type="transmembrane region" description="Helical" evidence="9">
    <location>
        <begin position="83"/>
        <end position="101"/>
    </location>
</feature>
<keyword evidence="3 9" id="KW-0645">Protease</keyword>
<sequence length="155" mass="17116">MRFVAFGILTLLADQISKYVITSTMAQGQSIAVLSPVFFITYVLNPGAAFGLLANKTEFFILVSIIVVIGIMVGYRYLPGEWVWAHTALGLISGGAIGNLIDRIRIGRVIDFLDFRVWPVFNLADTAIVIGALLLILDVWRNDKEEKQRIDSGAE</sequence>
<comment type="catalytic activity">
    <reaction evidence="9 10">
        <text>Release of signal peptides from bacterial membrane prolipoproteins. Hydrolyzes -Xaa-Yaa-Zaa-|-(S,diacylglyceryl)Cys-, in which Xaa is hydrophobic (preferably Leu), and Yaa (Ala or Ser) and Zaa (Gly or Ala) have small, neutral side chains.</text>
        <dbReference type="EC" id="3.4.23.36"/>
    </reaction>
</comment>
<dbReference type="Pfam" id="PF01252">
    <property type="entry name" value="Peptidase_A8"/>
    <property type="match status" value="1"/>
</dbReference>
<organism evidence="12 13">
    <name type="scientific">Desulfotruncus arcticus DSM 17038</name>
    <dbReference type="NCBI Taxonomy" id="1121424"/>
    <lineage>
        <taxon>Bacteria</taxon>
        <taxon>Bacillati</taxon>
        <taxon>Bacillota</taxon>
        <taxon>Clostridia</taxon>
        <taxon>Eubacteriales</taxon>
        <taxon>Desulfallaceae</taxon>
        <taxon>Desulfotruncus</taxon>
    </lineage>
</organism>
<comment type="subcellular location">
    <subcellularLocation>
        <location evidence="9">Cell membrane</location>
        <topology evidence="9">Multi-pass membrane protein</topology>
    </subcellularLocation>
</comment>
<dbReference type="STRING" id="341036.SAMN05660649_04165"/>
<evidence type="ECO:0000256" key="1">
    <source>
        <dbReference type="ARBA" id="ARBA00006139"/>
    </source>
</evidence>
<evidence type="ECO:0000256" key="3">
    <source>
        <dbReference type="ARBA" id="ARBA00022670"/>
    </source>
</evidence>
<keyword evidence="13" id="KW-1185">Reference proteome</keyword>
<evidence type="ECO:0000256" key="6">
    <source>
        <dbReference type="ARBA" id="ARBA00022801"/>
    </source>
</evidence>
<comment type="similarity">
    <text evidence="1 9 11">Belongs to the peptidase A8 family.</text>
</comment>
<evidence type="ECO:0000256" key="7">
    <source>
        <dbReference type="ARBA" id="ARBA00022989"/>
    </source>
</evidence>
<comment type="function">
    <text evidence="9 10">This protein specifically catalyzes the removal of signal peptides from prolipoproteins.</text>
</comment>
<evidence type="ECO:0000313" key="12">
    <source>
        <dbReference type="EMBL" id="SFH17967.1"/>
    </source>
</evidence>
<keyword evidence="2 9" id="KW-1003">Cell membrane</keyword>
<feature type="transmembrane region" description="Helical" evidence="9">
    <location>
        <begin position="113"/>
        <end position="137"/>
    </location>
</feature>